<proteinExistence type="inferred from homology"/>
<evidence type="ECO:0000313" key="4">
    <source>
        <dbReference type="Proteomes" id="UP000800200"/>
    </source>
</evidence>
<dbReference type="Proteomes" id="UP000800200">
    <property type="component" value="Unassembled WGS sequence"/>
</dbReference>
<dbReference type="AlphaFoldDB" id="A0A6A6DGH7"/>
<accession>A0A6A6DGH7</accession>
<keyword evidence="4" id="KW-1185">Reference proteome</keyword>
<dbReference type="GO" id="GO:0046579">
    <property type="term" value="P:positive regulation of Ras protein signal transduction"/>
    <property type="evidence" value="ECO:0007669"/>
    <property type="project" value="TreeGrafter"/>
</dbReference>
<reference evidence="3" key="1">
    <citation type="journal article" date="2020" name="Stud. Mycol.">
        <title>101 Dothideomycetes genomes: a test case for predicting lifestyles and emergence of pathogens.</title>
        <authorList>
            <person name="Haridas S."/>
            <person name="Albert R."/>
            <person name="Binder M."/>
            <person name="Bloem J."/>
            <person name="Labutti K."/>
            <person name="Salamov A."/>
            <person name="Andreopoulos B."/>
            <person name="Baker S."/>
            <person name="Barry K."/>
            <person name="Bills G."/>
            <person name="Bluhm B."/>
            <person name="Cannon C."/>
            <person name="Castanera R."/>
            <person name="Culley D."/>
            <person name="Daum C."/>
            <person name="Ezra D."/>
            <person name="Gonzalez J."/>
            <person name="Henrissat B."/>
            <person name="Kuo A."/>
            <person name="Liang C."/>
            <person name="Lipzen A."/>
            <person name="Lutzoni F."/>
            <person name="Magnuson J."/>
            <person name="Mondo S."/>
            <person name="Nolan M."/>
            <person name="Ohm R."/>
            <person name="Pangilinan J."/>
            <person name="Park H.-J."/>
            <person name="Ramirez L."/>
            <person name="Alfaro M."/>
            <person name="Sun H."/>
            <person name="Tritt A."/>
            <person name="Yoshinaga Y."/>
            <person name="Zwiers L.-H."/>
            <person name="Turgeon B."/>
            <person name="Goodwin S."/>
            <person name="Spatafora J."/>
            <person name="Crous P."/>
            <person name="Grigoriev I."/>
        </authorList>
    </citation>
    <scope>NUCLEOTIDE SEQUENCE</scope>
    <source>
        <strain evidence="3">CBS 207.26</strain>
    </source>
</reference>
<dbReference type="PANTHER" id="PTHR15243">
    <property type="entry name" value="SERINE/THREONINE-PROTEIN KINASE 19"/>
    <property type="match status" value="1"/>
</dbReference>
<evidence type="ECO:0008006" key="5">
    <source>
        <dbReference type="Google" id="ProtNLM"/>
    </source>
</evidence>
<protein>
    <recommendedName>
        <fullName evidence="5">Serine-threonine protein kinase 19</fullName>
    </recommendedName>
</protein>
<evidence type="ECO:0000313" key="3">
    <source>
        <dbReference type="EMBL" id="KAF2178614.1"/>
    </source>
</evidence>
<dbReference type="OrthoDB" id="3980126at2759"/>
<organism evidence="3 4">
    <name type="scientific">Zopfia rhizophila CBS 207.26</name>
    <dbReference type="NCBI Taxonomy" id="1314779"/>
    <lineage>
        <taxon>Eukaryota</taxon>
        <taxon>Fungi</taxon>
        <taxon>Dikarya</taxon>
        <taxon>Ascomycota</taxon>
        <taxon>Pezizomycotina</taxon>
        <taxon>Dothideomycetes</taxon>
        <taxon>Dothideomycetes incertae sedis</taxon>
        <taxon>Zopfiaceae</taxon>
        <taxon>Zopfia</taxon>
    </lineage>
</organism>
<gene>
    <name evidence="3" type="ORF">K469DRAFT_718154</name>
</gene>
<feature type="region of interest" description="Disordered" evidence="2">
    <location>
        <begin position="1"/>
        <end position="43"/>
    </location>
</feature>
<dbReference type="PANTHER" id="PTHR15243:SF0">
    <property type="entry name" value="SERINE_THREONINE-PROTEIN KINASE 19"/>
    <property type="match status" value="1"/>
</dbReference>
<comment type="similarity">
    <text evidence="1">Belongs to the STK19 family.</text>
</comment>
<evidence type="ECO:0000256" key="2">
    <source>
        <dbReference type="SAM" id="MobiDB-lite"/>
    </source>
</evidence>
<feature type="compositionally biased region" description="Low complexity" evidence="2">
    <location>
        <begin position="19"/>
        <end position="36"/>
    </location>
</feature>
<name>A0A6A6DGH7_9PEZI</name>
<sequence length="397" mass="42625">MSFRITPAYSSRVKKPRKPTSALSLPRSTSSPSSASPRKKRNKLFQPAQTEALHDHDERLDDTGEAVASLAIDLNFRDVPQYMQYIRSTAFSDIPERGAGMNSTRIAHVLTYRASLPPIVTLAHIEALSLSSTRTEREIVELAQAGVLRRVMIPHRGAGASAVGEGVALVSEWQSLVRSHAELGDDLSAKYISLMNKNPTSATIAGTEFTSAEISALTTAGFITTTALPDSRSSLFASPGAGSLGTLASLSSVASKHAAGSLAAVGGAEASKHISGGSGHRPRPLAHYNFSLPNTGSHIKLLIEARTHLLSLLKKSKYREAPMHILRERWDGGIATGDEQTTARNARGEPTRVLPGRTKKWKSFWGLRFEWVLEECVGAGLVELFETGSVGVGVRVV</sequence>
<dbReference type="Pfam" id="PF10494">
    <property type="entry name" value="Stk19"/>
    <property type="match status" value="1"/>
</dbReference>
<evidence type="ECO:0000256" key="1">
    <source>
        <dbReference type="ARBA" id="ARBA00093458"/>
    </source>
</evidence>
<dbReference type="EMBL" id="ML994674">
    <property type="protein sequence ID" value="KAF2178614.1"/>
    <property type="molecule type" value="Genomic_DNA"/>
</dbReference>
<dbReference type="InterPro" id="IPR018865">
    <property type="entry name" value="STK19-like"/>
</dbReference>